<dbReference type="PANTHER" id="PTHR43630:SF2">
    <property type="entry name" value="GLYCOSYLTRANSFERASE"/>
    <property type="match status" value="1"/>
</dbReference>
<dbReference type="EMBL" id="JAOWKX010000009">
    <property type="protein sequence ID" value="MCV2886159.1"/>
    <property type="molecule type" value="Genomic_DNA"/>
</dbReference>
<gene>
    <name evidence="3" type="ORF">OE749_15810</name>
</gene>
<organism evidence="3 4">
    <name type="scientific">Fluctibacter corallii</name>
    <dbReference type="NCBI Taxonomy" id="2984329"/>
    <lineage>
        <taxon>Bacteria</taxon>
        <taxon>Pseudomonadati</taxon>
        <taxon>Pseudomonadota</taxon>
        <taxon>Gammaproteobacteria</taxon>
        <taxon>Alteromonadales</taxon>
        <taxon>Alteromonadaceae</taxon>
        <taxon>Fluctibacter</taxon>
    </lineage>
</organism>
<feature type="domain" description="Glycosyltransferase 2-like" evidence="2">
    <location>
        <begin position="7"/>
        <end position="135"/>
    </location>
</feature>
<evidence type="ECO:0000313" key="3">
    <source>
        <dbReference type="EMBL" id="MCV2886159.1"/>
    </source>
</evidence>
<protein>
    <submittedName>
        <fullName evidence="3">Glycosyltransferase family 2 protein</fullName>
    </submittedName>
</protein>
<dbReference type="Pfam" id="PF00535">
    <property type="entry name" value="Glycos_transf_2"/>
    <property type="match status" value="1"/>
</dbReference>
<evidence type="ECO:0000256" key="1">
    <source>
        <dbReference type="ARBA" id="ARBA00038494"/>
    </source>
</evidence>
<comment type="caution">
    <text evidence="3">The sequence shown here is derived from an EMBL/GenBank/DDBJ whole genome shotgun (WGS) entry which is preliminary data.</text>
</comment>
<accession>A0ABT3ABV8</accession>
<dbReference type="SUPFAM" id="SSF53448">
    <property type="entry name" value="Nucleotide-diphospho-sugar transferases"/>
    <property type="match status" value="1"/>
</dbReference>
<dbReference type="InterPro" id="IPR001173">
    <property type="entry name" value="Glyco_trans_2-like"/>
</dbReference>
<dbReference type="CDD" id="cd02511">
    <property type="entry name" value="Beta4Glucosyltransferase"/>
    <property type="match status" value="1"/>
</dbReference>
<reference evidence="3 4" key="1">
    <citation type="submission" date="2022-10" db="EMBL/GenBank/DDBJ databases">
        <title>Aestuariibacter sp. AA17 isolated from Montipora capitata coral fragment.</title>
        <authorList>
            <person name="Emsley S.A."/>
            <person name="Pfannmuller K.M."/>
            <person name="Loughran R.M."/>
            <person name="Shlafstein M."/>
            <person name="Papke E."/>
            <person name="Saw J.H."/>
            <person name="Ushijima B."/>
            <person name="Videau P."/>
        </authorList>
    </citation>
    <scope>NUCLEOTIDE SEQUENCE [LARGE SCALE GENOMIC DNA]</scope>
    <source>
        <strain evidence="3 4">AA17</strain>
    </source>
</reference>
<dbReference type="RefSeq" id="WP_263713449.1">
    <property type="nucleotide sequence ID" value="NZ_JAOWKX010000009.1"/>
</dbReference>
<dbReference type="Proteomes" id="UP001652504">
    <property type="component" value="Unassembled WGS sequence"/>
</dbReference>
<evidence type="ECO:0000313" key="4">
    <source>
        <dbReference type="Proteomes" id="UP001652504"/>
    </source>
</evidence>
<dbReference type="Gene3D" id="3.90.550.10">
    <property type="entry name" value="Spore Coat Polysaccharide Biosynthesis Protein SpsA, Chain A"/>
    <property type="match status" value="1"/>
</dbReference>
<proteinExistence type="inferred from homology"/>
<keyword evidence="4" id="KW-1185">Reference proteome</keyword>
<comment type="similarity">
    <text evidence="1">Belongs to the glycosyltransferase 2 family. WaaE/KdtX subfamily.</text>
</comment>
<evidence type="ECO:0000259" key="2">
    <source>
        <dbReference type="Pfam" id="PF00535"/>
    </source>
</evidence>
<dbReference type="InterPro" id="IPR029044">
    <property type="entry name" value="Nucleotide-diphossugar_trans"/>
</dbReference>
<name>A0ABT3ABV8_9ALTE</name>
<dbReference type="PANTHER" id="PTHR43630">
    <property type="entry name" value="POLY-BETA-1,6-N-ACETYL-D-GLUCOSAMINE SYNTHASE"/>
    <property type="match status" value="1"/>
</dbReference>
<sequence length="259" mass="29805">MSRRKISCFVITHNEADRIEACLKSVAGWVDELIVLDSGSTDGTRELALKYTPNVVETDWPGFGPQRNRALSMCTHDWVLSLDADEVVTPALRDEVDQVLAEPDLNATFIKFPWHTYLFGKPLKHGRYSTPQGKLFFKQGAQFKDRSVHETLLLPEYHIRVLKAPLLHYSWRDYQHVMEKHLKYGVLGAGEKAKKGKRTSIPYAVLRAFTDFIQQYFIRLGFLDGQRGLLMAMILSQYAFHKYAALWTLNVENQENKTK</sequence>